<evidence type="ECO:0000256" key="1">
    <source>
        <dbReference type="SAM" id="MobiDB-lite"/>
    </source>
</evidence>
<feature type="region of interest" description="Disordered" evidence="1">
    <location>
        <begin position="1"/>
        <end position="246"/>
    </location>
</feature>
<accession>A0A6J4UYA5</accession>
<organism evidence="2">
    <name type="scientific">uncultured Thermomicrobiales bacterium</name>
    <dbReference type="NCBI Taxonomy" id="1645740"/>
    <lineage>
        <taxon>Bacteria</taxon>
        <taxon>Pseudomonadati</taxon>
        <taxon>Thermomicrobiota</taxon>
        <taxon>Thermomicrobia</taxon>
        <taxon>Thermomicrobiales</taxon>
        <taxon>environmental samples</taxon>
    </lineage>
</organism>
<feature type="compositionally biased region" description="Basic and acidic residues" evidence="1">
    <location>
        <begin position="22"/>
        <end position="40"/>
    </location>
</feature>
<reference evidence="2" key="1">
    <citation type="submission" date="2020-02" db="EMBL/GenBank/DDBJ databases">
        <authorList>
            <person name="Meier V. D."/>
        </authorList>
    </citation>
    <scope>NUCLEOTIDE SEQUENCE</scope>
    <source>
        <strain evidence="2">AVDCRST_MAG33</strain>
    </source>
</reference>
<dbReference type="EMBL" id="CADCWK010000210">
    <property type="protein sequence ID" value="CAA9564154.1"/>
    <property type="molecule type" value="Genomic_DNA"/>
</dbReference>
<evidence type="ECO:0000313" key="2">
    <source>
        <dbReference type="EMBL" id="CAA9564154.1"/>
    </source>
</evidence>
<gene>
    <name evidence="2" type="ORF">AVDCRST_MAG33-1919</name>
</gene>
<feature type="non-terminal residue" evidence="2">
    <location>
        <position position="1"/>
    </location>
</feature>
<feature type="compositionally biased region" description="Low complexity" evidence="1">
    <location>
        <begin position="73"/>
        <end position="82"/>
    </location>
</feature>
<feature type="compositionally biased region" description="Low complexity" evidence="1">
    <location>
        <begin position="108"/>
        <end position="123"/>
    </location>
</feature>
<protein>
    <submittedName>
        <fullName evidence="2">Uncharacterized protein</fullName>
    </submittedName>
</protein>
<name>A0A6J4UYA5_9BACT</name>
<feature type="compositionally biased region" description="Basic and acidic residues" evidence="1">
    <location>
        <begin position="178"/>
        <end position="207"/>
    </location>
</feature>
<feature type="non-terminal residue" evidence="2">
    <location>
        <position position="246"/>
    </location>
</feature>
<sequence length="246" mass="26911">EPFPPIAPLASRTGRPPARRGRAADRSASRGPDARPAERVVRRHRPDRLRGPVRPGQEAPHDRGRHRHHDARPAAASPAAPARHGHRLLAGFPAPEPVDPSGPGGAVLAVRPPGRGRLPAGRLGNDRPVLRLQEVHAPSTTGAPRDPGRDRQPGWLELPEWSCPGLRRRLRCPGLPRQRPDPPRRAAPGDRRHPDRSDRPGRPEPDLSRPPLVHRRAGVLPARNVVPARTDRCLPPRQGLALRADL</sequence>
<proteinExistence type="predicted"/>
<dbReference type="AlphaFoldDB" id="A0A6J4UYA5"/>